<dbReference type="SUPFAM" id="SSF51695">
    <property type="entry name" value="PLC-like phosphodiesterases"/>
    <property type="match status" value="1"/>
</dbReference>
<protein>
    <recommendedName>
        <fullName evidence="3">1-phosphatidylinositol phosphodiesterase</fullName>
        <ecNumber evidence="2">4.6.1.13</ecNumber>
    </recommendedName>
    <alternativeName>
        <fullName evidence="4">Phosphatidylinositol diacylglycerol-lyase</fullName>
    </alternativeName>
    <alternativeName>
        <fullName evidence="5">Phosphatidylinositol-specific phospholipase C</fullName>
    </alternativeName>
</protein>
<feature type="signal peptide" evidence="6">
    <location>
        <begin position="1"/>
        <end position="24"/>
    </location>
</feature>
<gene>
    <name evidence="8" type="ORF">J5X75_37655</name>
</gene>
<dbReference type="InterPro" id="IPR017946">
    <property type="entry name" value="PLC-like_Pdiesterase_TIM-brl"/>
</dbReference>
<comment type="caution">
    <text evidence="8">The sequence shown here is derived from an EMBL/GenBank/DDBJ whole genome shotgun (WGS) entry which is preliminary data.</text>
</comment>
<comment type="catalytic activity">
    <reaction evidence="1">
        <text>a 1,2-diacyl-sn-glycero-3-phospho-(1D-myo-inositol) = 1D-myo-inositol 1,2-cyclic phosphate + a 1,2-diacyl-sn-glycerol</text>
        <dbReference type="Rhea" id="RHEA:17093"/>
        <dbReference type="ChEBI" id="CHEBI:17815"/>
        <dbReference type="ChEBI" id="CHEBI:57880"/>
        <dbReference type="ChEBI" id="CHEBI:58484"/>
        <dbReference type="EC" id="4.6.1.13"/>
    </reaction>
</comment>
<keyword evidence="9" id="KW-1185">Reference proteome</keyword>
<evidence type="ECO:0000259" key="7">
    <source>
        <dbReference type="SMART" id="SM00148"/>
    </source>
</evidence>
<evidence type="ECO:0000256" key="3">
    <source>
        <dbReference type="ARBA" id="ARBA00019758"/>
    </source>
</evidence>
<dbReference type="PANTHER" id="PTHR13593">
    <property type="match status" value="1"/>
</dbReference>
<feature type="chain" id="PRO_5046621343" description="1-phosphatidylinositol phosphodiesterase" evidence="6">
    <location>
        <begin position="25"/>
        <end position="334"/>
    </location>
</feature>
<dbReference type="RefSeq" id="WP_208472467.1">
    <property type="nucleotide sequence ID" value="NZ_JAGFNS010000036.1"/>
</dbReference>
<evidence type="ECO:0000256" key="2">
    <source>
        <dbReference type="ARBA" id="ARBA00012581"/>
    </source>
</evidence>
<dbReference type="PROSITE" id="PS50007">
    <property type="entry name" value="PIPLC_X_DOMAIN"/>
    <property type="match status" value="1"/>
</dbReference>
<dbReference type="EMBL" id="JAGFNS010000036">
    <property type="protein sequence ID" value="MBO3743240.1"/>
    <property type="molecule type" value="Genomic_DNA"/>
</dbReference>
<proteinExistence type="predicted"/>
<reference evidence="8 9" key="1">
    <citation type="submission" date="2021-03" db="EMBL/GenBank/DDBJ databases">
        <title>Actinoplanes flavus sp. nov., a novel actinomycete isolated from Coconut Palm rhizosphere soil.</title>
        <authorList>
            <person name="Luo X."/>
        </authorList>
    </citation>
    <scope>NUCLEOTIDE SEQUENCE [LARGE SCALE GENOMIC DNA]</scope>
    <source>
        <strain evidence="8 9">NEAU-H7</strain>
    </source>
</reference>
<keyword evidence="6" id="KW-0732">Signal</keyword>
<dbReference type="InterPro" id="IPR051057">
    <property type="entry name" value="PI-PLC_domain"/>
</dbReference>
<dbReference type="SMART" id="SM00148">
    <property type="entry name" value="PLCXc"/>
    <property type="match status" value="1"/>
</dbReference>
<evidence type="ECO:0000256" key="1">
    <source>
        <dbReference type="ARBA" id="ARBA00001316"/>
    </source>
</evidence>
<organism evidence="8 9">
    <name type="scientific">Actinoplanes flavus</name>
    <dbReference type="NCBI Taxonomy" id="2820290"/>
    <lineage>
        <taxon>Bacteria</taxon>
        <taxon>Bacillati</taxon>
        <taxon>Actinomycetota</taxon>
        <taxon>Actinomycetes</taxon>
        <taxon>Micromonosporales</taxon>
        <taxon>Micromonosporaceae</taxon>
        <taxon>Actinoplanes</taxon>
    </lineage>
</organism>
<evidence type="ECO:0000313" key="8">
    <source>
        <dbReference type="EMBL" id="MBO3743240.1"/>
    </source>
</evidence>
<dbReference type="EC" id="4.6.1.13" evidence="2"/>
<dbReference type="PANTHER" id="PTHR13593:SF113">
    <property type="entry name" value="SI:DKEY-266F7.9"/>
    <property type="match status" value="1"/>
</dbReference>
<dbReference type="Pfam" id="PF00388">
    <property type="entry name" value="PI-PLC-X"/>
    <property type="match status" value="1"/>
</dbReference>
<evidence type="ECO:0000256" key="5">
    <source>
        <dbReference type="ARBA" id="ARBA00030782"/>
    </source>
</evidence>
<name>A0ABS3UXC6_9ACTN</name>
<dbReference type="CDD" id="cd08586">
    <property type="entry name" value="PI-PLCc_BcPLC_like"/>
    <property type="match status" value="1"/>
</dbReference>
<evidence type="ECO:0000313" key="9">
    <source>
        <dbReference type="Proteomes" id="UP000679690"/>
    </source>
</evidence>
<dbReference type="InterPro" id="IPR000909">
    <property type="entry name" value="PLipase_C_PInositol-sp_X_dom"/>
</dbReference>
<feature type="domain" description="Phosphatidylinositol-specific phospholipase C X" evidence="7">
    <location>
        <begin position="46"/>
        <end position="205"/>
    </location>
</feature>
<evidence type="ECO:0000256" key="4">
    <source>
        <dbReference type="ARBA" id="ARBA00030474"/>
    </source>
</evidence>
<dbReference type="Proteomes" id="UP000679690">
    <property type="component" value="Unassembled WGS sequence"/>
</dbReference>
<accession>A0ABS3UXC6</accession>
<dbReference type="Gene3D" id="3.20.20.190">
    <property type="entry name" value="Phosphatidylinositol (PI) phosphodiesterase"/>
    <property type="match status" value="1"/>
</dbReference>
<sequence>MKRAATLFLVLALVLIGAPGPAYAADGSYRSLTTAANPDWMSAIPDTTSLARLSIPGTHESLAIRGGAWTQAQENHGDSAATLTAQLQAGIRMIDVRGRVNSGDTLTIHHGAAYQNANFTDVVNRLADFLAAHPRETVLPRLKQECTGQTGSCTDATGQAPFADIVDGYISRRPGLFWTPSVTRSAAAAMPTLAAVRGKVVLVVLNGAYGGRLHQYGLAQFADWKDGSSTYVQDEYNVPNIGAIATKRDRVRRFLDATSAADASRMYVNFASGASVFATPEAVAGGALGVQGVNPFLLTYLNEGPEVHTPVTRTGVLMLDFPGGALINKIISIN</sequence>
<evidence type="ECO:0000256" key="6">
    <source>
        <dbReference type="SAM" id="SignalP"/>
    </source>
</evidence>